<accession>A0A4Y2MC30</accession>
<feature type="non-terminal residue" evidence="6">
    <location>
        <position position="1"/>
    </location>
</feature>
<gene>
    <name evidence="6" type="ORF">AVEN_156051_1</name>
    <name evidence="7" type="ORF">AVEN_35879_1</name>
    <name evidence="5" type="ORF">AVEN_95001_1</name>
</gene>
<protein>
    <submittedName>
        <fullName evidence="6">Uncharacterized protein</fullName>
    </submittedName>
</protein>
<evidence type="ECO:0000313" key="5">
    <source>
        <dbReference type="EMBL" id="GBN23842.1"/>
    </source>
</evidence>
<comment type="caution">
    <text evidence="6">The sequence shown here is derived from an EMBL/GenBank/DDBJ whole genome shotgun (WGS) entry which is preliminary data.</text>
</comment>
<comment type="subcellular location">
    <subcellularLocation>
        <location evidence="1">Membrane</location>
        <topology evidence="1">Peripheral membrane protein</topology>
    </subcellularLocation>
</comment>
<keyword evidence="2" id="KW-0597">Phosphoprotein</keyword>
<keyword evidence="4" id="KW-0175">Coiled coil</keyword>
<evidence type="ECO:0000256" key="1">
    <source>
        <dbReference type="ARBA" id="ARBA00004170"/>
    </source>
</evidence>
<sequence>LYENQRRLQKINEGLEEKLLHVAEKFENEKSDLTRDVSDLTSRLVEARLTIAELEEENVSVFVGNYTQLTFLKSPHSIF</sequence>
<evidence type="ECO:0000313" key="7">
    <source>
        <dbReference type="EMBL" id="GBN36554.1"/>
    </source>
</evidence>
<keyword evidence="3" id="KW-0472">Membrane</keyword>
<name>A0A4Y2MC30_ARAVE</name>
<proteinExistence type="predicted"/>
<evidence type="ECO:0000256" key="2">
    <source>
        <dbReference type="ARBA" id="ARBA00022553"/>
    </source>
</evidence>
<dbReference type="PANTHER" id="PTHR28664">
    <property type="entry name" value="TIGHT JUNCTION-ASSOCIATED PROTEIN 1"/>
    <property type="match status" value="1"/>
</dbReference>
<evidence type="ECO:0000256" key="3">
    <source>
        <dbReference type="ARBA" id="ARBA00023136"/>
    </source>
</evidence>
<evidence type="ECO:0000256" key="4">
    <source>
        <dbReference type="SAM" id="Coils"/>
    </source>
</evidence>
<dbReference type="OrthoDB" id="10068192at2759"/>
<dbReference type="EMBL" id="BGPR01203487">
    <property type="protein sequence ID" value="GBN24133.1"/>
    <property type="molecule type" value="Genomic_DNA"/>
</dbReference>
<dbReference type="AlphaFoldDB" id="A0A4Y2MC30"/>
<dbReference type="EMBL" id="BGPR01203369">
    <property type="protein sequence ID" value="GBN23842.1"/>
    <property type="molecule type" value="Genomic_DNA"/>
</dbReference>
<evidence type="ECO:0000313" key="6">
    <source>
        <dbReference type="EMBL" id="GBN24133.1"/>
    </source>
</evidence>
<dbReference type="Proteomes" id="UP000499080">
    <property type="component" value="Unassembled WGS sequence"/>
</dbReference>
<organism evidence="6 8">
    <name type="scientific">Araneus ventricosus</name>
    <name type="common">Orbweaver spider</name>
    <name type="synonym">Epeira ventricosa</name>
    <dbReference type="NCBI Taxonomy" id="182803"/>
    <lineage>
        <taxon>Eukaryota</taxon>
        <taxon>Metazoa</taxon>
        <taxon>Ecdysozoa</taxon>
        <taxon>Arthropoda</taxon>
        <taxon>Chelicerata</taxon>
        <taxon>Arachnida</taxon>
        <taxon>Araneae</taxon>
        <taxon>Araneomorphae</taxon>
        <taxon>Entelegynae</taxon>
        <taxon>Araneoidea</taxon>
        <taxon>Araneidae</taxon>
        <taxon>Araneus</taxon>
    </lineage>
</organism>
<reference evidence="6 8" key="1">
    <citation type="journal article" date="2019" name="Sci. Rep.">
        <title>Orb-weaving spider Araneus ventricosus genome elucidates the spidroin gene catalogue.</title>
        <authorList>
            <person name="Kono N."/>
            <person name="Nakamura H."/>
            <person name="Ohtoshi R."/>
            <person name="Moran D.A.P."/>
            <person name="Shinohara A."/>
            <person name="Yoshida Y."/>
            <person name="Fujiwara M."/>
            <person name="Mori M."/>
            <person name="Tomita M."/>
            <person name="Arakawa K."/>
        </authorList>
    </citation>
    <scope>NUCLEOTIDE SEQUENCE [LARGE SCALE GENOMIC DNA]</scope>
</reference>
<keyword evidence="8" id="KW-1185">Reference proteome</keyword>
<evidence type="ECO:0000313" key="8">
    <source>
        <dbReference type="Proteomes" id="UP000499080"/>
    </source>
</evidence>
<feature type="coiled-coil region" evidence="4">
    <location>
        <begin position="23"/>
        <end position="57"/>
    </location>
</feature>
<dbReference type="InterPro" id="IPR043441">
    <property type="entry name" value="Tjap1/BEGAIN"/>
</dbReference>
<dbReference type="PANTHER" id="PTHR28664:SF4">
    <property type="entry name" value="TIGHT JUNCTION-ASSOCIATED PROTEIN 1"/>
    <property type="match status" value="1"/>
</dbReference>
<dbReference type="EMBL" id="BGPR01127153">
    <property type="protein sequence ID" value="GBN36554.1"/>
    <property type="molecule type" value="Genomic_DNA"/>
</dbReference>
<dbReference type="GO" id="GO:0016020">
    <property type="term" value="C:membrane"/>
    <property type="evidence" value="ECO:0007669"/>
    <property type="project" value="UniProtKB-SubCell"/>
</dbReference>